<dbReference type="KEGG" id="pdio:PDMSB3_0389.1"/>
<dbReference type="Pfam" id="PF00672">
    <property type="entry name" value="HAMP"/>
    <property type="match status" value="1"/>
</dbReference>
<dbReference type="Proteomes" id="UP000325811">
    <property type="component" value="Chromosome II"/>
</dbReference>
<dbReference type="GO" id="GO:0006935">
    <property type="term" value="P:chemotaxis"/>
    <property type="evidence" value="ECO:0007669"/>
    <property type="project" value="InterPro"/>
</dbReference>
<dbReference type="GO" id="GO:0005886">
    <property type="term" value="C:plasma membrane"/>
    <property type="evidence" value="ECO:0007669"/>
    <property type="project" value="TreeGrafter"/>
</dbReference>
<dbReference type="PANTHER" id="PTHR43531:SF14">
    <property type="entry name" value="METHYL-ACCEPTING CHEMOTAXIS PROTEIN I-RELATED"/>
    <property type="match status" value="1"/>
</dbReference>
<reference evidence="8 9" key="1">
    <citation type="submission" date="2019-08" db="EMBL/GenBank/DDBJ databases">
        <authorList>
            <person name="Herpell B J."/>
        </authorList>
    </citation>
    <scope>NUCLEOTIDE SEQUENCE [LARGE SCALE GENOMIC DNA]</scope>
    <source>
        <strain evidence="9">Msb3</strain>
    </source>
</reference>
<organism evidence="8 9">
    <name type="scientific">Paraburkholderia dioscoreae</name>
    <dbReference type="NCBI Taxonomy" id="2604047"/>
    <lineage>
        <taxon>Bacteria</taxon>
        <taxon>Pseudomonadati</taxon>
        <taxon>Pseudomonadota</taxon>
        <taxon>Betaproteobacteria</taxon>
        <taxon>Burkholderiales</taxon>
        <taxon>Burkholderiaceae</taxon>
        <taxon>Paraburkholderia</taxon>
    </lineage>
</organism>
<comment type="subcellular location">
    <subcellularLocation>
        <location evidence="1">Membrane</location>
    </subcellularLocation>
</comment>
<evidence type="ECO:0000256" key="5">
    <source>
        <dbReference type="SAM" id="Phobius"/>
    </source>
</evidence>
<protein>
    <submittedName>
        <fullName evidence="8">Methyl-accepting chemotaxis serine transducer</fullName>
    </submittedName>
</protein>
<dbReference type="GO" id="GO:0004888">
    <property type="term" value="F:transmembrane signaling receptor activity"/>
    <property type="evidence" value="ECO:0007669"/>
    <property type="project" value="InterPro"/>
</dbReference>
<dbReference type="SUPFAM" id="SSF58104">
    <property type="entry name" value="Methyl-accepting chemotaxis protein (MCP) signaling domain"/>
    <property type="match status" value="1"/>
</dbReference>
<dbReference type="InterPro" id="IPR004090">
    <property type="entry name" value="Chemotax_Me-accpt_rcpt"/>
</dbReference>
<proteinExistence type="inferred from homology"/>
<dbReference type="PRINTS" id="PR00260">
    <property type="entry name" value="CHEMTRNSDUCR"/>
</dbReference>
<dbReference type="PANTHER" id="PTHR43531">
    <property type="entry name" value="PROTEIN ICFG"/>
    <property type="match status" value="1"/>
</dbReference>
<keyword evidence="5" id="KW-1133">Transmembrane helix</keyword>
<evidence type="ECO:0000256" key="1">
    <source>
        <dbReference type="ARBA" id="ARBA00004370"/>
    </source>
</evidence>
<accession>A0A5Q4YX44</accession>
<dbReference type="Pfam" id="PF00015">
    <property type="entry name" value="MCPsignal"/>
    <property type="match status" value="1"/>
</dbReference>
<keyword evidence="4" id="KW-0807">Transducer</keyword>
<name>A0A5Q4YX44_9BURK</name>
<dbReference type="SMART" id="SM00304">
    <property type="entry name" value="HAMP"/>
    <property type="match status" value="1"/>
</dbReference>
<dbReference type="InterPro" id="IPR051310">
    <property type="entry name" value="MCP_chemotaxis"/>
</dbReference>
<evidence type="ECO:0000256" key="4">
    <source>
        <dbReference type="PROSITE-ProRule" id="PRU00284"/>
    </source>
</evidence>
<dbReference type="InterPro" id="IPR003660">
    <property type="entry name" value="HAMP_dom"/>
</dbReference>
<sequence length="488" mass="51202">MLVVLIAIGGGIAVTAIGFNAVNDAQAASHRRETQVRGLTEIKASALSTVELDPASEDTKKIFADAERNIGKWAEIIDPLFKSPDQQARLKILRAQWNAYDQKSRQLIELAARDPKAANDQVASLYHSDFQPLAASIEATITEAGKRGQQAAELADRTSTNAVGTVITVLVVAMAIVVGWIFLLSRSIQRALGGIQGTLQQASESLDLTQRASVEGKDEISQTAVAFNHLMARIAEVMAAVRDSVESVSTASKQIAAGNVDLSSRTEEQAASLQETAASMEQLTGTVRQNAENARQANGLAQSSATIAVRGGDVVAEVVATMGEINAGSAKIADIIGVIDGIAFQTNILALNAAVEAARAGEHGRGFAVVATEVRTLAQRSAAAAKDIKTLIETSVNKVETGTKLVDQAGSTMGEIVISIKRVTDIMGEIAAASDEQSKGIDQVGQAVTQMDEVTQQNAALVEQAAAAAQSLDDQAKKLHTAVSVFKL</sequence>
<dbReference type="PROSITE" id="PS50885">
    <property type="entry name" value="HAMP"/>
    <property type="match status" value="1"/>
</dbReference>
<feature type="transmembrane region" description="Helical" evidence="5">
    <location>
        <begin position="162"/>
        <end position="183"/>
    </location>
</feature>
<feature type="domain" description="HAMP" evidence="7">
    <location>
        <begin position="186"/>
        <end position="239"/>
    </location>
</feature>
<dbReference type="Gene3D" id="1.10.287.950">
    <property type="entry name" value="Methyl-accepting chemotaxis protein"/>
    <property type="match status" value="1"/>
</dbReference>
<dbReference type="InterPro" id="IPR004089">
    <property type="entry name" value="MCPsignal_dom"/>
</dbReference>
<keyword evidence="5" id="KW-0812">Transmembrane</keyword>
<keyword evidence="5" id="KW-0472">Membrane</keyword>
<feature type="domain" description="Methyl-accepting transducer" evidence="6">
    <location>
        <begin position="244"/>
        <end position="473"/>
    </location>
</feature>
<keyword evidence="2" id="KW-0488">Methylation</keyword>
<evidence type="ECO:0000256" key="2">
    <source>
        <dbReference type="ARBA" id="ARBA00022481"/>
    </source>
</evidence>
<dbReference type="GO" id="GO:0007165">
    <property type="term" value="P:signal transduction"/>
    <property type="evidence" value="ECO:0007669"/>
    <property type="project" value="UniProtKB-KW"/>
</dbReference>
<evidence type="ECO:0000313" key="9">
    <source>
        <dbReference type="Proteomes" id="UP000325811"/>
    </source>
</evidence>
<gene>
    <name evidence="8" type="primary">tse</name>
    <name evidence="8" type="ORF">PDMSB3_0389</name>
</gene>
<evidence type="ECO:0000259" key="7">
    <source>
        <dbReference type="PROSITE" id="PS50885"/>
    </source>
</evidence>
<dbReference type="AlphaFoldDB" id="A0A5Q4YX44"/>
<dbReference type="EMBL" id="LR699554">
    <property type="protein sequence ID" value="VVD31692.1"/>
    <property type="molecule type" value="Genomic_DNA"/>
</dbReference>
<dbReference type="PROSITE" id="PS50111">
    <property type="entry name" value="CHEMOTAXIS_TRANSDUC_2"/>
    <property type="match status" value="1"/>
</dbReference>
<dbReference type="CDD" id="cd11386">
    <property type="entry name" value="MCP_signal"/>
    <property type="match status" value="1"/>
</dbReference>
<evidence type="ECO:0000256" key="3">
    <source>
        <dbReference type="ARBA" id="ARBA00029447"/>
    </source>
</evidence>
<dbReference type="CDD" id="cd06225">
    <property type="entry name" value="HAMP"/>
    <property type="match status" value="1"/>
</dbReference>
<dbReference type="SMART" id="SM00283">
    <property type="entry name" value="MA"/>
    <property type="match status" value="1"/>
</dbReference>
<dbReference type="FunFam" id="1.10.287.950:FF:000001">
    <property type="entry name" value="Methyl-accepting chemotaxis sensory transducer"/>
    <property type="match status" value="1"/>
</dbReference>
<evidence type="ECO:0000313" key="8">
    <source>
        <dbReference type="EMBL" id="VVD31692.1"/>
    </source>
</evidence>
<comment type="similarity">
    <text evidence="3">Belongs to the methyl-accepting chemotaxis (MCP) protein family.</text>
</comment>
<keyword evidence="9" id="KW-1185">Reference proteome</keyword>
<evidence type="ECO:0000259" key="6">
    <source>
        <dbReference type="PROSITE" id="PS50111"/>
    </source>
</evidence>